<feature type="domain" description="DUF7947" evidence="2">
    <location>
        <begin position="189"/>
        <end position="266"/>
    </location>
</feature>
<comment type="caution">
    <text evidence="3">The sequence shown here is derived from an EMBL/GenBank/DDBJ whole genome shotgun (WGS) entry which is preliminary data.</text>
</comment>
<evidence type="ECO:0000313" key="3">
    <source>
        <dbReference type="EMBL" id="TFH89077.1"/>
    </source>
</evidence>
<feature type="domain" description="DUF7946" evidence="1">
    <location>
        <begin position="6"/>
        <end position="173"/>
    </location>
</feature>
<dbReference type="Pfam" id="PF25679">
    <property type="entry name" value="DUF7947"/>
    <property type="match status" value="1"/>
</dbReference>
<dbReference type="Proteomes" id="UP000297753">
    <property type="component" value="Unassembled WGS sequence"/>
</dbReference>
<dbReference type="Pfam" id="PF25678">
    <property type="entry name" value="DUF7946"/>
    <property type="match status" value="1"/>
</dbReference>
<protein>
    <submittedName>
        <fullName evidence="3">Uncharacterized protein</fullName>
    </submittedName>
</protein>
<evidence type="ECO:0000313" key="4">
    <source>
        <dbReference type="Proteomes" id="UP000297753"/>
    </source>
</evidence>
<name>A0A4Y8W8D1_9VIBR</name>
<proteinExistence type="predicted"/>
<organism evidence="3 4">
    <name type="scientific">Vibrio ouci</name>
    <dbReference type="NCBI Taxonomy" id="2499078"/>
    <lineage>
        <taxon>Bacteria</taxon>
        <taxon>Pseudomonadati</taxon>
        <taxon>Pseudomonadota</taxon>
        <taxon>Gammaproteobacteria</taxon>
        <taxon>Vibrionales</taxon>
        <taxon>Vibrionaceae</taxon>
        <taxon>Vibrio</taxon>
    </lineage>
</organism>
<dbReference type="InterPro" id="IPR057706">
    <property type="entry name" value="DUF7946"/>
</dbReference>
<keyword evidence="4" id="KW-1185">Reference proteome</keyword>
<dbReference type="AlphaFoldDB" id="A0A4Y8W8D1"/>
<reference evidence="3 4" key="1">
    <citation type="submission" date="2019-01" db="EMBL/GenBank/DDBJ databases">
        <title>Vibrio BEI176 sp. nov, a marine bacterium isolated from China: eastern marignal seas.</title>
        <authorList>
            <person name="Li B."/>
        </authorList>
    </citation>
    <scope>NUCLEOTIDE SEQUENCE [LARGE SCALE GENOMIC DNA]</scope>
    <source>
        <strain evidence="3 4">BEI176</strain>
    </source>
</reference>
<dbReference type="InterPro" id="IPR057707">
    <property type="entry name" value="DUF7947"/>
</dbReference>
<evidence type="ECO:0000259" key="1">
    <source>
        <dbReference type="Pfam" id="PF25678"/>
    </source>
</evidence>
<evidence type="ECO:0000259" key="2">
    <source>
        <dbReference type="Pfam" id="PF25679"/>
    </source>
</evidence>
<dbReference type="OrthoDB" id="6943389at2"/>
<gene>
    <name evidence="3" type="ORF">ELS82_24235</name>
</gene>
<dbReference type="EMBL" id="SATR01000127">
    <property type="protein sequence ID" value="TFH89077.1"/>
    <property type="molecule type" value="Genomic_DNA"/>
</dbReference>
<accession>A0A4Y8W8D1</accession>
<sequence length="272" mass="30541">MKEIKFKISYRKGDADGGRLDMYDASTSLQGFAKALSITTHAMLNDGEIKKKGNRIEGAKLYIHPSRKGSFEELLTLAIEEKVALSIGASVVANVFYDLIKWTWSQTLDKTYEPSTPQVKKLRDRVEPFIGEMEEALEIPLEQAHRPIKQNENMTISIVRSKVGDIVTLDQNTLKSVSLSTESNLITGITGNVTRFNILSGFGRFYDDSLDKTVSFKLQDCVTSNQKQWFPWSMYHAQNGDGGKIQLEVKRVMSAKGAVKRYLVYGVTEVKS</sequence>
<dbReference type="RefSeq" id="WP_134837685.1">
    <property type="nucleotide sequence ID" value="NZ_SATR01000127.1"/>
</dbReference>